<evidence type="ECO:0000313" key="1">
    <source>
        <dbReference type="EMBL" id="KAI9461054.1"/>
    </source>
</evidence>
<protein>
    <submittedName>
        <fullName evidence="1">Uncharacterized protein</fullName>
    </submittedName>
</protein>
<reference evidence="1" key="1">
    <citation type="submission" date="2021-03" db="EMBL/GenBank/DDBJ databases">
        <title>Evolutionary priming and transition to the ectomycorrhizal habit in an iconic lineage of mushroom-forming fungi: is preadaptation a requirement?</title>
        <authorList>
            <consortium name="DOE Joint Genome Institute"/>
            <person name="Looney B.P."/>
            <person name="Miyauchi S."/>
            <person name="Morin E."/>
            <person name="Drula E."/>
            <person name="Courty P.E."/>
            <person name="Chicoki N."/>
            <person name="Fauchery L."/>
            <person name="Kohler A."/>
            <person name="Kuo A."/>
            <person name="LaButti K."/>
            <person name="Pangilinan J."/>
            <person name="Lipzen A."/>
            <person name="Riley R."/>
            <person name="Andreopoulos W."/>
            <person name="He G."/>
            <person name="Johnson J."/>
            <person name="Barry K.W."/>
            <person name="Grigoriev I.V."/>
            <person name="Nagy L."/>
            <person name="Hibbett D."/>
            <person name="Henrissat B."/>
            <person name="Matheny P.B."/>
            <person name="Labbe J."/>
            <person name="Martin A.F."/>
        </authorList>
    </citation>
    <scope>NUCLEOTIDE SEQUENCE</scope>
    <source>
        <strain evidence="1">BPL698</strain>
    </source>
</reference>
<name>A0ACC0U3T4_9AGAM</name>
<gene>
    <name evidence="1" type="ORF">F5148DRAFT_250862</name>
</gene>
<evidence type="ECO:0000313" key="2">
    <source>
        <dbReference type="Proteomes" id="UP001207468"/>
    </source>
</evidence>
<keyword evidence="2" id="KW-1185">Reference proteome</keyword>
<comment type="caution">
    <text evidence="1">The sequence shown here is derived from an EMBL/GenBank/DDBJ whole genome shotgun (WGS) entry which is preliminary data.</text>
</comment>
<organism evidence="1 2">
    <name type="scientific">Russula earlei</name>
    <dbReference type="NCBI Taxonomy" id="71964"/>
    <lineage>
        <taxon>Eukaryota</taxon>
        <taxon>Fungi</taxon>
        <taxon>Dikarya</taxon>
        <taxon>Basidiomycota</taxon>
        <taxon>Agaricomycotina</taxon>
        <taxon>Agaricomycetes</taxon>
        <taxon>Russulales</taxon>
        <taxon>Russulaceae</taxon>
        <taxon>Russula</taxon>
    </lineage>
</organism>
<dbReference type="EMBL" id="JAGFNK010000182">
    <property type="protein sequence ID" value="KAI9461054.1"/>
    <property type="molecule type" value="Genomic_DNA"/>
</dbReference>
<proteinExistence type="predicted"/>
<sequence>MILGPRGNAAGLLGFLMTCFTVTREKPRLQLKPRPVVHRFVVARSLACGKLGKRGAAGSAFPAPSLFSPWHRTIQGLVPLPYIVEDGLCGAFSSSGALKVVAEDYHRQGPLERLNEQIKAAPGPACEEMPRCAPHKHGFAGFWYQPRKRERHFQCPAREPNAPK</sequence>
<accession>A0ACC0U3T4</accession>
<dbReference type="Proteomes" id="UP001207468">
    <property type="component" value="Unassembled WGS sequence"/>
</dbReference>